<accession>A0ABS3RK79</accession>
<evidence type="ECO:0000313" key="3">
    <source>
        <dbReference type="Proteomes" id="UP000680206"/>
    </source>
</evidence>
<proteinExistence type="predicted"/>
<feature type="non-terminal residue" evidence="2">
    <location>
        <position position="163"/>
    </location>
</feature>
<feature type="region of interest" description="Disordered" evidence="1">
    <location>
        <begin position="135"/>
        <end position="163"/>
    </location>
</feature>
<evidence type="ECO:0000256" key="1">
    <source>
        <dbReference type="SAM" id="MobiDB-lite"/>
    </source>
</evidence>
<reference evidence="2 3" key="1">
    <citation type="submission" date="2021-03" db="EMBL/GenBank/DDBJ databases">
        <title>Actinomadura violae sp. nov., isolated from lichen in Thailand.</title>
        <authorList>
            <person name="Kanchanasin P."/>
            <person name="Saeng-In P."/>
            <person name="Phongsopitanun W."/>
            <person name="Yuki M."/>
            <person name="Kudo T."/>
            <person name="Ohkuma M."/>
            <person name="Tanasupawat S."/>
        </authorList>
    </citation>
    <scope>NUCLEOTIDE SEQUENCE [LARGE SCALE GENOMIC DNA]</scope>
    <source>
        <strain evidence="2 3">LCR2-06</strain>
    </source>
</reference>
<protein>
    <submittedName>
        <fullName evidence="2">Uncharacterized protein</fullName>
    </submittedName>
</protein>
<dbReference type="Proteomes" id="UP000680206">
    <property type="component" value="Unassembled WGS sequence"/>
</dbReference>
<evidence type="ECO:0000313" key="2">
    <source>
        <dbReference type="EMBL" id="MBO2457132.1"/>
    </source>
</evidence>
<keyword evidence="3" id="KW-1185">Reference proteome</keyword>
<sequence>MSGGSRAFARPLPGDGLVAQEGELSLVCAAPDAVAAPLVDALLAALQEVAEAGGDGAELVRRVSRALADRAGARPPACAAAGPSGRSGLAVLVCGEASARVMLADGDEVRVAGGPHGPAERTVDGPVASLELALGGAGRAPPRPRPATGRAPGRGRGLRFGSV</sequence>
<dbReference type="EMBL" id="JAGEPF010000003">
    <property type="protein sequence ID" value="MBO2457132.1"/>
    <property type="molecule type" value="Genomic_DNA"/>
</dbReference>
<organism evidence="2 3">
    <name type="scientific">Actinomadura violacea</name>
    <dbReference type="NCBI Taxonomy" id="2819934"/>
    <lineage>
        <taxon>Bacteria</taxon>
        <taxon>Bacillati</taxon>
        <taxon>Actinomycetota</taxon>
        <taxon>Actinomycetes</taxon>
        <taxon>Streptosporangiales</taxon>
        <taxon>Thermomonosporaceae</taxon>
        <taxon>Actinomadura</taxon>
    </lineage>
</organism>
<gene>
    <name evidence="2" type="ORF">J4709_06055</name>
</gene>
<name>A0ABS3RK79_9ACTN</name>
<comment type="caution">
    <text evidence="2">The sequence shown here is derived from an EMBL/GenBank/DDBJ whole genome shotgun (WGS) entry which is preliminary data.</text>
</comment>